<keyword evidence="3" id="KW-0808">Transferase</keyword>
<keyword evidence="3" id="KW-0489">Methyltransferase</keyword>
<dbReference type="GO" id="GO:0008168">
    <property type="term" value="F:methyltransferase activity"/>
    <property type="evidence" value="ECO:0007669"/>
    <property type="project" value="UniProtKB-KW"/>
</dbReference>
<dbReference type="GO" id="GO:0032259">
    <property type="term" value="P:methylation"/>
    <property type="evidence" value="ECO:0007669"/>
    <property type="project" value="UniProtKB-KW"/>
</dbReference>
<dbReference type="InterPro" id="IPR011152">
    <property type="entry name" value="Pesterase_MJ0912"/>
</dbReference>
<dbReference type="InterPro" id="IPR024654">
    <property type="entry name" value="Calcineurin-like_PHP_lpxH"/>
</dbReference>
<feature type="domain" description="Calcineurin-like phosphoesterase" evidence="2">
    <location>
        <begin position="1"/>
        <end position="180"/>
    </location>
</feature>
<organism evidence="3 4">
    <name type="scientific">Aliidongia dinghuensis</name>
    <dbReference type="NCBI Taxonomy" id="1867774"/>
    <lineage>
        <taxon>Bacteria</taxon>
        <taxon>Pseudomonadati</taxon>
        <taxon>Pseudomonadota</taxon>
        <taxon>Alphaproteobacteria</taxon>
        <taxon>Rhodospirillales</taxon>
        <taxon>Dongiaceae</taxon>
        <taxon>Aliidongia</taxon>
    </lineage>
</organism>
<dbReference type="InterPro" id="IPR029052">
    <property type="entry name" value="Metallo-depent_PP-like"/>
</dbReference>
<evidence type="ECO:0000313" key="4">
    <source>
        <dbReference type="Proteomes" id="UP000646365"/>
    </source>
</evidence>
<dbReference type="InterPro" id="IPR050126">
    <property type="entry name" value="Ap4A_hydrolase"/>
</dbReference>
<accession>A0A8J2YRD7</accession>
<dbReference type="Proteomes" id="UP000646365">
    <property type="component" value="Unassembled WGS sequence"/>
</dbReference>
<dbReference type="SUPFAM" id="SSF56300">
    <property type="entry name" value="Metallo-dependent phosphatases"/>
    <property type="match status" value="1"/>
</dbReference>
<reference evidence="3" key="1">
    <citation type="journal article" date="2014" name="Int. J. Syst. Evol. Microbiol.">
        <title>Complete genome sequence of Corynebacterium casei LMG S-19264T (=DSM 44701T), isolated from a smear-ripened cheese.</title>
        <authorList>
            <consortium name="US DOE Joint Genome Institute (JGI-PGF)"/>
            <person name="Walter F."/>
            <person name="Albersmeier A."/>
            <person name="Kalinowski J."/>
            <person name="Ruckert C."/>
        </authorList>
    </citation>
    <scope>NUCLEOTIDE SEQUENCE</scope>
    <source>
        <strain evidence="3">CGMCC 1.15725</strain>
    </source>
</reference>
<evidence type="ECO:0000259" key="2">
    <source>
        <dbReference type="Pfam" id="PF12850"/>
    </source>
</evidence>
<reference evidence="3" key="2">
    <citation type="submission" date="2020-09" db="EMBL/GenBank/DDBJ databases">
        <authorList>
            <person name="Sun Q."/>
            <person name="Zhou Y."/>
        </authorList>
    </citation>
    <scope>NUCLEOTIDE SEQUENCE</scope>
    <source>
        <strain evidence="3">CGMCC 1.15725</strain>
    </source>
</reference>
<name>A0A8J2YRD7_9PROT</name>
<comment type="caution">
    <text evidence="3">The sequence shown here is derived from an EMBL/GenBank/DDBJ whole genome shotgun (WGS) entry which is preliminary data.</text>
</comment>
<dbReference type="PANTHER" id="PTHR42850:SF2">
    <property type="entry name" value="BLL5683 PROTEIN"/>
    <property type="match status" value="1"/>
</dbReference>
<dbReference type="EMBL" id="BMJQ01000003">
    <property type="protein sequence ID" value="GGF09333.1"/>
    <property type="molecule type" value="Genomic_DNA"/>
</dbReference>
<proteinExistence type="inferred from homology"/>
<dbReference type="Pfam" id="PF12850">
    <property type="entry name" value="Metallophos_2"/>
    <property type="match status" value="1"/>
</dbReference>
<dbReference type="PANTHER" id="PTHR42850">
    <property type="entry name" value="METALLOPHOSPHOESTERASE"/>
    <property type="match status" value="1"/>
</dbReference>
<dbReference type="AlphaFoldDB" id="A0A8J2YRD7"/>
<protein>
    <submittedName>
        <fullName evidence="3">DNA methylase</fullName>
    </submittedName>
</protein>
<dbReference type="PIRSF" id="PIRSF000883">
    <property type="entry name" value="Pesterase_MJ0912"/>
    <property type="match status" value="1"/>
</dbReference>
<dbReference type="Gene3D" id="3.60.21.10">
    <property type="match status" value="1"/>
</dbReference>
<sequence>MKIAVIADIHGNLLALDAVLADIAARGVDLTVNLGDIVSGPLWPRETADRLRPLGLPTIRGNHERQVLTFAPDRMGASDRHAAATLRPDQKEWLAELPATLRLDGDILLVHGTPASDLVYFLETPEPGYARAATAAEIEERAADTRARLILCGHTHTPRLAHTADDRVIVNPGSVGLQAYSDEEPVPHPVEMGAPHARYAIVEVTTDTVAVDFRAIPYDWEAAARQAEANGRPDWARALRTGRV</sequence>
<keyword evidence="4" id="KW-1185">Reference proteome</keyword>
<dbReference type="GO" id="GO:0005737">
    <property type="term" value="C:cytoplasm"/>
    <property type="evidence" value="ECO:0007669"/>
    <property type="project" value="TreeGrafter"/>
</dbReference>
<comment type="similarity">
    <text evidence="1">Belongs to the metallophosphoesterase superfamily. YfcE family.</text>
</comment>
<evidence type="ECO:0000256" key="1">
    <source>
        <dbReference type="ARBA" id="ARBA00008950"/>
    </source>
</evidence>
<dbReference type="GO" id="GO:0016791">
    <property type="term" value="F:phosphatase activity"/>
    <property type="evidence" value="ECO:0007669"/>
    <property type="project" value="TreeGrafter"/>
</dbReference>
<dbReference type="RefSeq" id="WP_189043892.1">
    <property type="nucleotide sequence ID" value="NZ_BMJQ01000003.1"/>
</dbReference>
<evidence type="ECO:0000313" key="3">
    <source>
        <dbReference type="EMBL" id="GGF09333.1"/>
    </source>
</evidence>
<gene>
    <name evidence="3" type="ORF">GCM10011611_13530</name>
</gene>